<dbReference type="Gene3D" id="1.10.1740.10">
    <property type="match status" value="1"/>
</dbReference>
<dbReference type="InterPro" id="IPR007627">
    <property type="entry name" value="RNA_pol_sigma70_r2"/>
</dbReference>
<evidence type="ECO:0000256" key="3">
    <source>
        <dbReference type="ARBA" id="ARBA00023082"/>
    </source>
</evidence>
<dbReference type="Pfam" id="PF04542">
    <property type="entry name" value="Sigma70_r2"/>
    <property type="match status" value="1"/>
</dbReference>
<dbReference type="InterPro" id="IPR039425">
    <property type="entry name" value="RNA_pol_sigma-70-like"/>
</dbReference>
<evidence type="ECO:0000313" key="7">
    <source>
        <dbReference type="EMBL" id="PUV23940.1"/>
    </source>
</evidence>
<dbReference type="InterPro" id="IPR036388">
    <property type="entry name" value="WH-like_DNA-bd_sf"/>
</dbReference>
<dbReference type="GO" id="GO:0006352">
    <property type="term" value="P:DNA-templated transcription initiation"/>
    <property type="evidence" value="ECO:0007669"/>
    <property type="project" value="InterPro"/>
</dbReference>
<keyword evidence="8" id="KW-1185">Reference proteome</keyword>
<dbReference type="SUPFAM" id="SSF88946">
    <property type="entry name" value="Sigma2 domain of RNA polymerase sigma factors"/>
    <property type="match status" value="1"/>
</dbReference>
<dbReference type="InterPro" id="IPR013249">
    <property type="entry name" value="RNA_pol_sigma70_r4_t2"/>
</dbReference>
<evidence type="ECO:0000256" key="2">
    <source>
        <dbReference type="ARBA" id="ARBA00023015"/>
    </source>
</evidence>
<feature type="domain" description="RNA polymerase sigma-70 region 2" evidence="5">
    <location>
        <begin position="25"/>
        <end position="91"/>
    </location>
</feature>
<reference evidence="7 8" key="1">
    <citation type="submission" date="2018-04" db="EMBL/GenBank/DDBJ databases">
        <title>Sphingobacterium sp. M46 Genome.</title>
        <authorList>
            <person name="Cheng J."/>
            <person name="Li Y."/>
        </authorList>
    </citation>
    <scope>NUCLEOTIDE SEQUENCE [LARGE SCALE GENOMIC DNA]</scope>
    <source>
        <strain evidence="7 8">M46</strain>
    </source>
</reference>
<dbReference type="GO" id="GO:0003677">
    <property type="term" value="F:DNA binding"/>
    <property type="evidence" value="ECO:0007669"/>
    <property type="project" value="InterPro"/>
</dbReference>
<protein>
    <recommendedName>
        <fullName evidence="9">RNA polymerase sigma-70 factor</fullName>
    </recommendedName>
</protein>
<dbReference type="InterPro" id="IPR013325">
    <property type="entry name" value="RNA_pol_sigma_r2"/>
</dbReference>
<keyword evidence="4" id="KW-0804">Transcription</keyword>
<gene>
    <name evidence="7" type="ORF">DCO56_11180</name>
</gene>
<sequence length="195" mass="22802">MNYTSEKELLEDFLNGEEQACAHVYNRYFSRICLYASSFVDESKEAEDIAEEGFIRLWQSRRRFESLSHLKAALYQATRHVGINHQTARKRRLNRVDSYVAQQEPDQKSHLHEVVYAETMAELYDAIQKLPPKAREIIQLSYLEGNSNQEIADLLQLNIQTVKNQKLRALGLLRQHLKRDSFNYLLSLIVLFGKI</sequence>
<dbReference type="Proteomes" id="UP000250831">
    <property type="component" value="Unassembled WGS sequence"/>
</dbReference>
<keyword evidence="3" id="KW-0731">Sigma factor</keyword>
<dbReference type="RefSeq" id="WP_108633869.1">
    <property type="nucleotide sequence ID" value="NZ_QCXX01000003.1"/>
</dbReference>
<dbReference type="EMBL" id="QCXX01000003">
    <property type="protein sequence ID" value="PUV23940.1"/>
    <property type="molecule type" value="Genomic_DNA"/>
</dbReference>
<dbReference type="SUPFAM" id="SSF88659">
    <property type="entry name" value="Sigma3 and sigma4 domains of RNA polymerase sigma factors"/>
    <property type="match status" value="1"/>
</dbReference>
<dbReference type="OrthoDB" id="656273at2"/>
<dbReference type="AlphaFoldDB" id="A0A363NT74"/>
<dbReference type="PANTHER" id="PTHR43133">
    <property type="entry name" value="RNA POLYMERASE ECF-TYPE SIGMA FACTO"/>
    <property type="match status" value="1"/>
</dbReference>
<dbReference type="CDD" id="cd06171">
    <property type="entry name" value="Sigma70_r4"/>
    <property type="match status" value="1"/>
</dbReference>
<dbReference type="GO" id="GO:0016987">
    <property type="term" value="F:sigma factor activity"/>
    <property type="evidence" value="ECO:0007669"/>
    <property type="project" value="UniProtKB-KW"/>
</dbReference>
<keyword evidence="2" id="KW-0805">Transcription regulation</keyword>
<accession>A0A363NT74</accession>
<dbReference type="Pfam" id="PF08281">
    <property type="entry name" value="Sigma70_r4_2"/>
    <property type="match status" value="1"/>
</dbReference>
<evidence type="ECO:0000259" key="6">
    <source>
        <dbReference type="Pfam" id="PF08281"/>
    </source>
</evidence>
<feature type="domain" description="RNA polymerase sigma factor 70 region 4 type 2" evidence="6">
    <location>
        <begin position="122"/>
        <end position="170"/>
    </location>
</feature>
<dbReference type="InterPro" id="IPR014284">
    <property type="entry name" value="RNA_pol_sigma-70_dom"/>
</dbReference>
<organism evidence="7 8">
    <name type="scientific">Sphingobacterium athyrii</name>
    <dbReference type="NCBI Taxonomy" id="2152717"/>
    <lineage>
        <taxon>Bacteria</taxon>
        <taxon>Pseudomonadati</taxon>
        <taxon>Bacteroidota</taxon>
        <taxon>Sphingobacteriia</taxon>
        <taxon>Sphingobacteriales</taxon>
        <taxon>Sphingobacteriaceae</taxon>
        <taxon>Sphingobacterium</taxon>
    </lineage>
</organism>
<dbReference type="Gene3D" id="1.10.10.10">
    <property type="entry name" value="Winged helix-like DNA-binding domain superfamily/Winged helix DNA-binding domain"/>
    <property type="match status" value="1"/>
</dbReference>
<evidence type="ECO:0000313" key="8">
    <source>
        <dbReference type="Proteomes" id="UP000250831"/>
    </source>
</evidence>
<evidence type="ECO:0000256" key="1">
    <source>
        <dbReference type="ARBA" id="ARBA00010641"/>
    </source>
</evidence>
<dbReference type="InterPro" id="IPR013324">
    <property type="entry name" value="RNA_pol_sigma_r3/r4-like"/>
</dbReference>
<name>A0A363NT74_9SPHI</name>
<dbReference type="PANTHER" id="PTHR43133:SF46">
    <property type="entry name" value="RNA POLYMERASE SIGMA-70 FACTOR ECF SUBFAMILY"/>
    <property type="match status" value="1"/>
</dbReference>
<comment type="caution">
    <text evidence="7">The sequence shown here is derived from an EMBL/GenBank/DDBJ whole genome shotgun (WGS) entry which is preliminary data.</text>
</comment>
<comment type="similarity">
    <text evidence="1">Belongs to the sigma-70 factor family. ECF subfamily.</text>
</comment>
<dbReference type="NCBIfam" id="TIGR02937">
    <property type="entry name" value="sigma70-ECF"/>
    <property type="match status" value="1"/>
</dbReference>
<evidence type="ECO:0000256" key="4">
    <source>
        <dbReference type="ARBA" id="ARBA00023163"/>
    </source>
</evidence>
<evidence type="ECO:0000259" key="5">
    <source>
        <dbReference type="Pfam" id="PF04542"/>
    </source>
</evidence>
<proteinExistence type="inferred from homology"/>
<evidence type="ECO:0008006" key="9">
    <source>
        <dbReference type="Google" id="ProtNLM"/>
    </source>
</evidence>